<evidence type="ECO:0000313" key="1">
    <source>
        <dbReference type="EMBL" id="UYP18210.1"/>
    </source>
</evidence>
<dbReference type="EMBL" id="CP107551">
    <property type="protein sequence ID" value="UYP18210.1"/>
    <property type="molecule type" value="Genomic_DNA"/>
</dbReference>
<sequence length="147" mass="16108">MTVSQRKSVSSGALVAEWSARPIRSDAPAEQVIGAEFGAQCIEPDLVWVGVRGEIDIRNAHFLRDFVCRRLRESRRLVLDLTGVEFFGAVGLAVFDDLDEHARSTGARWVLVSGRPVRRLLRVADSAVGARTYSELDSALASLRSVA</sequence>
<protein>
    <submittedName>
        <fullName evidence="1">STAS domain-containing protein</fullName>
    </submittedName>
</protein>
<keyword evidence="2" id="KW-1185">Reference proteome</keyword>
<gene>
    <name evidence="1" type="ORF">OED52_16330</name>
</gene>
<reference evidence="1" key="1">
    <citation type="submission" date="2022-10" db="EMBL/GenBank/DDBJ databases">
        <title>Rhodococcus ferula Z13 complete genome.</title>
        <authorList>
            <person name="Long X."/>
            <person name="Zang M."/>
        </authorList>
    </citation>
    <scope>NUCLEOTIDE SEQUENCE</scope>
    <source>
        <strain evidence="1">Z13</strain>
    </source>
</reference>
<dbReference type="Proteomes" id="UP001156484">
    <property type="component" value="Chromosome"/>
</dbReference>
<organism evidence="1 2">
    <name type="scientific">Rhodococcus sacchari</name>
    <dbReference type="NCBI Taxonomy" id="2962047"/>
    <lineage>
        <taxon>Bacteria</taxon>
        <taxon>Bacillati</taxon>
        <taxon>Actinomycetota</taxon>
        <taxon>Actinomycetes</taxon>
        <taxon>Mycobacteriales</taxon>
        <taxon>Nocardiaceae</taxon>
        <taxon>Rhodococcus</taxon>
    </lineage>
</organism>
<evidence type="ECO:0000313" key="2">
    <source>
        <dbReference type="Proteomes" id="UP001156484"/>
    </source>
</evidence>
<proteinExistence type="predicted"/>
<name>A0ACD4DDP7_9NOCA</name>
<accession>A0ACD4DDP7</accession>